<dbReference type="GO" id="GO:0009051">
    <property type="term" value="P:pentose-phosphate shunt, oxidative branch"/>
    <property type="evidence" value="ECO:0007669"/>
    <property type="project" value="TreeGrafter"/>
</dbReference>
<evidence type="ECO:0000313" key="8">
    <source>
        <dbReference type="Proteomes" id="UP000481153"/>
    </source>
</evidence>
<evidence type="ECO:0000256" key="2">
    <source>
        <dbReference type="ARBA" id="ARBA00022857"/>
    </source>
</evidence>
<dbReference type="SUPFAM" id="SSF55347">
    <property type="entry name" value="Glyceraldehyde-3-phosphate dehydrogenase-like, C-terminal domain"/>
    <property type="match status" value="1"/>
</dbReference>
<keyword evidence="4" id="KW-0732">Signal</keyword>
<evidence type="ECO:0000259" key="6">
    <source>
        <dbReference type="Pfam" id="PF02781"/>
    </source>
</evidence>
<dbReference type="PRINTS" id="PR00079">
    <property type="entry name" value="G6PDHDRGNASE"/>
</dbReference>
<sequence>MEVIFWRLAALLCTWASITTAHTQVLVVGGTGNLAFKYIWPAFEHISRKTDLQDLKLWAGSHGDQISGEKKILNHPVASLLNVRYAQLRSEEDYKSLAARSEWEADAITGLVVYLAVPPAYFEEISRWVHVHLRPPSTKWIRIVVEKPFGRDLDNAEKLAASLRTIYADDELFLIDHYLGKRGVHGLRTFISSNTAAYNRIWPTLSSIAITMQEIDTVAGRTSFFDSVGIVRDVMANHLTLIWGLLNPDTASTALRRLDLVQDYTFDHMTLGQYDGYTTDVHYELKKTTTTATAATTRFRHKHGNVSVVVAAGKGLSRREVRVALQFGTTCQLVFVIQGPDGEYIEVCDVLADAVSPPPGWTLHAVERRRLIPESMKAVDAYTFLLEKVIRGDSSHFMHLDDILLGWRLWQPVLDKSDVSDNVITYPLGDVHFLQSVDDSEAIRDEL</sequence>
<evidence type="ECO:0000256" key="1">
    <source>
        <dbReference type="ARBA" id="ARBA00022526"/>
    </source>
</evidence>
<dbReference type="GO" id="GO:0006006">
    <property type="term" value="P:glucose metabolic process"/>
    <property type="evidence" value="ECO:0007669"/>
    <property type="project" value="UniProtKB-KW"/>
</dbReference>
<dbReference type="Pfam" id="PF00479">
    <property type="entry name" value="G6PD_N"/>
    <property type="match status" value="1"/>
</dbReference>
<dbReference type="InterPro" id="IPR001282">
    <property type="entry name" value="G6P_DH"/>
</dbReference>
<dbReference type="InterPro" id="IPR022675">
    <property type="entry name" value="G6P_DH_C"/>
</dbReference>
<feature type="signal peptide" evidence="4">
    <location>
        <begin position="1"/>
        <end position="21"/>
    </location>
</feature>
<evidence type="ECO:0008006" key="9">
    <source>
        <dbReference type="Google" id="ProtNLM"/>
    </source>
</evidence>
<organism evidence="7 8">
    <name type="scientific">Aphanomyces euteiches</name>
    <dbReference type="NCBI Taxonomy" id="100861"/>
    <lineage>
        <taxon>Eukaryota</taxon>
        <taxon>Sar</taxon>
        <taxon>Stramenopiles</taxon>
        <taxon>Oomycota</taxon>
        <taxon>Saprolegniomycetes</taxon>
        <taxon>Saprolegniales</taxon>
        <taxon>Verrucalvaceae</taxon>
        <taxon>Aphanomyces</taxon>
    </lineage>
</organism>
<evidence type="ECO:0000256" key="3">
    <source>
        <dbReference type="ARBA" id="ARBA00023277"/>
    </source>
</evidence>
<dbReference type="Gene3D" id="3.30.360.10">
    <property type="entry name" value="Dihydrodipicolinate Reductase, domain 2"/>
    <property type="match status" value="1"/>
</dbReference>
<evidence type="ECO:0000256" key="4">
    <source>
        <dbReference type="SAM" id="SignalP"/>
    </source>
</evidence>
<comment type="caution">
    <text evidence="7">The sequence shown here is derived from an EMBL/GenBank/DDBJ whole genome shotgun (WGS) entry which is preliminary data.</text>
</comment>
<dbReference type="GO" id="GO:0005783">
    <property type="term" value="C:endoplasmic reticulum"/>
    <property type="evidence" value="ECO:0007669"/>
    <property type="project" value="TreeGrafter"/>
</dbReference>
<keyword evidence="1" id="KW-0313">Glucose metabolism</keyword>
<evidence type="ECO:0000259" key="5">
    <source>
        <dbReference type="Pfam" id="PF00479"/>
    </source>
</evidence>
<dbReference type="EMBL" id="VJMJ01000122">
    <property type="protein sequence ID" value="KAF0733353.1"/>
    <property type="molecule type" value="Genomic_DNA"/>
</dbReference>
<accession>A0A6G0X0L9</accession>
<dbReference type="InterPro" id="IPR036291">
    <property type="entry name" value="NAD(P)-bd_dom_sf"/>
</dbReference>
<keyword evidence="2" id="KW-0521">NADP</keyword>
<dbReference type="SUPFAM" id="SSF51735">
    <property type="entry name" value="NAD(P)-binding Rossmann-fold domains"/>
    <property type="match status" value="1"/>
</dbReference>
<reference evidence="7 8" key="1">
    <citation type="submission" date="2019-07" db="EMBL/GenBank/DDBJ databases">
        <title>Genomics analysis of Aphanomyces spp. identifies a new class of oomycete effector associated with host adaptation.</title>
        <authorList>
            <person name="Gaulin E."/>
        </authorList>
    </citation>
    <scope>NUCLEOTIDE SEQUENCE [LARGE SCALE GENOMIC DNA]</scope>
    <source>
        <strain evidence="7 8">ATCC 201684</strain>
    </source>
</reference>
<dbReference type="VEuPathDB" id="FungiDB:AeMF1_009115"/>
<feature type="domain" description="Glucose-6-phosphate dehydrogenase NAD-binding" evidence="5">
    <location>
        <begin position="83"/>
        <end position="184"/>
    </location>
</feature>
<dbReference type="PANTHER" id="PTHR23429">
    <property type="entry name" value="GLUCOSE-6-PHOSPHATE 1-DEHYDROGENASE G6PD"/>
    <property type="match status" value="1"/>
</dbReference>
<dbReference type="PANTHER" id="PTHR23429:SF7">
    <property type="entry name" value="GDH_6PGL ENDOPLASMIC BIFUNCTIONAL PROTEIN"/>
    <property type="match status" value="1"/>
</dbReference>
<feature type="domain" description="Glucose-6-phosphate dehydrogenase C-terminal" evidence="6">
    <location>
        <begin position="204"/>
        <end position="429"/>
    </location>
</feature>
<gene>
    <name evidence="7" type="ORF">Ae201684_009603</name>
</gene>
<proteinExistence type="predicted"/>
<dbReference type="GO" id="GO:0004345">
    <property type="term" value="F:glucose-6-phosphate dehydrogenase activity"/>
    <property type="evidence" value="ECO:0007669"/>
    <property type="project" value="InterPro"/>
</dbReference>
<feature type="chain" id="PRO_5026255160" description="Glucose-6-phosphate dehydrogenase (NADP(+))" evidence="4">
    <location>
        <begin position="22"/>
        <end position="447"/>
    </location>
</feature>
<dbReference type="AlphaFoldDB" id="A0A6G0X0L9"/>
<protein>
    <recommendedName>
        <fullName evidence="9">Glucose-6-phosphate dehydrogenase (NADP(+))</fullName>
    </recommendedName>
</protein>
<dbReference type="Gene3D" id="3.40.50.720">
    <property type="entry name" value="NAD(P)-binding Rossmann-like Domain"/>
    <property type="match status" value="1"/>
</dbReference>
<evidence type="ECO:0000313" key="7">
    <source>
        <dbReference type="EMBL" id="KAF0733353.1"/>
    </source>
</evidence>
<dbReference type="Proteomes" id="UP000481153">
    <property type="component" value="Unassembled WGS sequence"/>
</dbReference>
<dbReference type="GO" id="GO:0050661">
    <property type="term" value="F:NADP binding"/>
    <property type="evidence" value="ECO:0007669"/>
    <property type="project" value="InterPro"/>
</dbReference>
<keyword evidence="3" id="KW-0119">Carbohydrate metabolism</keyword>
<dbReference type="Pfam" id="PF02781">
    <property type="entry name" value="G6PD_C"/>
    <property type="match status" value="1"/>
</dbReference>
<name>A0A6G0X0L9_9STRA</name>
<keyword evidence="8" id="KW-1185">Reference proteome</keyword>
<dbReference type="InterPro" id="IPR022674">
    <property type="entry name" value="G6P_DH_NAD-bd"/>
</dbReference>